<dbReference type="PANTHER" id="PTHR46268">
    <property type="entry name" value="STRESS RESPONSE PROTEIN NHAX"/>
    <property type="match status" value="1"/>
</dbReference>
<dbReference type="InterPro" id="IPR006016">
    <property type="entry name" value="UspA"/>
</dbReference>
<proteinExistence type="inferred from homology"/>
<accession>A0ABW0RR02</accession>
<dbReference type="SUPFAM" id="SSF52402">
    <property type="entry name" value="Adenine nucleotide alpha hydrolases-like"/>
    <property type="match status" value="1"/>
</dbReference>
<dbReference type="PANTHER" id="PTHR46268:SF15">
    <property type="entry name" value="UNIVERSAL STRESS PROTEIN HP_0031"/>
    <property type="match status" value="1"/>
</dbReference>
<evidence type="ECO:0000313" key="3">
    <source>
        <dbReference type="EMBL" id="MFC5546913.1"/>
    </source>
</evidence>
<sequence length="145" mass="15426">MYKRILIPSDGSETSQRAILAGVEFAREVGAEVVGLTVTPEFHVLSTNSDMIEDTPEQFAAAGEGRARSILAAIDGAAREAGLPCRLEHAVDDDPYAAIVAAAERLGCDLIVMASHGRRGLKGLLLGSETQKVLVHSRVPVLVHR</sequence>
<evidence type="ECO:0000256" key="1">
    <source>
        <dbReference type="ARBA" id="ARBA00008791"/>
    </source>
</evidence>
<dbReference type="Pfam" id="PF00582">
    <property type="entry name" value="Usp"/>
    <property type="match status" value="1"/>
</dbReference>
<dbReference type="PRINTS" id="PR01438">
    <property type="entry name" value="UNVRSLSTRESS"/>
</dbReference>
<keyword evidence="4" id="KW-1185">Reference proteome</keyword>
<protein>
    <submittedName>
        <fullName evidence="3">Universal stress protein</fullName>
    </submittedName>
</protein>
<reference evidence="4" key="1">
    <citation type="journal article" date="2019" name="Int. J. Syst. Evol. Microbiol.">
        <title>The Global Catalogue of Microorganisms (GCM) 10K type strain sequencing project: providing services to taxonomists for standard genome sequencing and annotation.</title>
        <authorList>
            <consortium name="The Broad Institute Genomics Platform"/>
            <consortium name="The Broad Institute Genome Sequencing Center for Infectious Disease"/>
            <person name="Wu L."/>
            <person name="Ma J."/>
        </authorList>
    </citation>
    <scope>NUCLEOTIDE SEQUENCE [LARGE SCALE GENOMIC DNA]</scope>
    <source>
        <strain evidence="4">CGMCC 4.5798</strain>
    </source>
</reference>
<dbReference type="Gene3D" id="3.40.50.620">
    <property type="entry name" value="HUPs"/>
    <property type="match status" value="1"/>
</dbReference>
<name>A0ABW0RR02_9BURK</name>
<organism evidence="3 4">
    <name type="scientific">Massilia aerilata</name>
    <dbReference type="NCBI Taxonomy" id="453817"/>
    <lineage>
        <taxon>Bacteria</taxon>
        <taxon>Pseudomonadati</taxon>
        <taxon>Pseudomonadota</taxon>
        <taxon>Betaproteobacteria</taxon>
        <taxon>Burkholderiales</taxon>
        <taxon>Oxalobacteraceae</taxon>
        <taxon>Telluria group</taxon>
        <taxon>Massilia</taxon>
    </lineage>
</organism>
<dbReference type="InterPro" id="IPR014729">
    <property type="entry name" value="Rossmann-like_a/b/a_fold"/>
</dbReference>
<gene>
    <name evidence="3" type="ORF">ACFPO9_00110</name>
</gene>
<evidence type="ECO:0000313" key="4">
    <source>
        <dbReference type="Proteomes" id="UP001596086"/>
    </source>
</evidence>
<feature type="domain" description="UspA" evidence="2">
    <location>
        <begin position="1"/>
        <end position="143"/>
    </location>
</feature>
<comment type="caution">
    <text evidence="3">The sequence shown here is derived from an EMBL/GenBank/DDBJ whole genome shotgun (WGS) entry which is preliminary data.</text>
</comment>
<comment type="similarity">
    <text evidence="1">Belongs to the universal stress protein A family.</text>
</comment>
<dbReference type="Proteomes" id="UP001596086">
    <property type="component" value="Unassembled WGS sequence"/>
</dbReference>
<dbReference type="EMBL" id="JBHSMZ010000001">
    <property type="protein sequence ID" value="MFC5546913.1"/>
    <property type="molecule type" value="Genomic_DNA"/>
</dbReference>
<dbReference type="RefSeq" id="WP_379765209.1">
    <property type="nucleotide sequence ID" value="NZ_JBHSMZ010000001.1"/>
</dbReference>
<evidence type="ECO:0000259" key="2">
    <source>
        <dbReference type="Pfam" id="PF00582"/>
    </source>
</evidence>
<dbReference type="CDD" id="cd00293">
    <property type="entry name" value="USP-like"/>
    <property type="match status" value="1"/>
</dbReference>
<dbReference type="InterPro" id="IPR006015">
    <property type="entry name" value="Universal_stress_UspA"/>
</dbReference>